<dbReference type="EMBL" id="PVLF01000006">
    <property type="protein sequence ID" value="PRH82612.1"/>
    <property type="molecule type" value="Genomic_DNA"/>
</dbReference>
<dbReference type="RefSeq" id="WP_106990189.1">
    <property type="nucleotide sequence ID" value="NZ_KZ679087.1"/>
</dbReference>
<organism evidence="1 2">
    <name type="scientific">Arenimonas caeni</name>
    <dbReference type="NCBI Taxonomy" id="2058085"/>
    <lineage>
        <taxon>Bacteria</taxon>
        <taxon>Pseudomonadati</taxon>
        <taxon>Pseudomonadota</taxon>
        <taxon>Gammaproteobacteria</taxon>
        <taxon>Lysobacterales</taxon>
        <taxon>Lysobacteraceae</taxon>
        <taxon>Arenimonas</taxon>
    </lineage>
</organism>
<reference evidence="1 2" key="1">
    <citation type="submission" date="2018-03" db="EMBL/GenBank/DDBJ databases">
        <title>Arenimonas caeni sp. nov., isolated from activated sludge.</title>
        <authorList>
            <person name="Liu H."/>
        </authorList>
    </citation>
    <scope>NUCLEOTIDE SEQUENCE [LARGE SCALE GENOMIC DNA]</scope>
    <source>
        <strain evidence="2">z29</strain>
    </source>
</reference>
<evidence type="ECO:0000313" key="1">
    <source>
        <dbReference type="EMBL" id="PRH82612.1"/>
    </source>
</evidence>
<proteinExistence type="predicted"/>
<sequence length="127" mass="13566">MSITILAALAIASLALILNLITTYRLWRDSQLPLGAAGTLTCLTQDQFFHKIYPAKQPPEAVVIIAPAGAGKTRNQAALKKMFGCTSIVDEWDGRSPLPPGALALTNASIRQLAHNMDKSAPARSRA</sequence>
<name>A0A2P6M9G1_9GAMM</name>
<evidence type="ECO:0000313" key="2">
    <source>
        <dbReference type="Proteomes" id="UP000241736"/>
    </source>
</evidence>
<dbReference type="Proteomes" id="UP000241736">
    <property type="component" value="Unassembled WGS sequence"/>
</dbReference>
<accession>A0A2P6M9G1</accession>
<dbReference type="OrthoDB" id="7032518at2"/>
<dbReference type="AlphaFoldDB" id="A0A2P6M9G1"/>
<keyword evidence="2" id="KW-1185">Reference proteome</keyword>
<gene>
    <name evidence="1" type="ORF">C6N40_06465</name>
</gene>
<protein>
    <submittedName>
        <fullName evidence="1">Uncharacterized protein</fullName>
    </submittedName>
</protein>
<comment type="caution">
    <text evidence="1">The sequence shown here is derived from an EMBL/GenBank/DDBJ whole genome shotgun (WGS) entry which is preliminary data.</text>
</comment>